<dbReference type="Proteomes" id="UP000756346">
    <property type="component" value="Unassembled WGS sequence"/>
</dbReference>
<dbReference type="RefSeq" id="XP_046011086.1">
    <property type="nucleotide sequence ID" value="XM_046156828.1"/>
</dbReference>
<keyword evidence="4" id="KW-1185">Reference proteome</keyword>
<evidence type="ECO:0000256" key="2">
    <source>
        <dbReference type="SAM" id="Phobius"/>
    </source>
</evidence>
<feature type="transmembrane region" description="Helical" evidence="2">
    <location>
        <begin position="274"/>
        <end position="293"/>
    </location>
</feature>
<dbReference type="AlphaFoldDB" id="A0A9P8Y5G4"/>
<keyword evidence="2" id="KW-0472">Membrane</keyword>
<evidence type="ECO:0000313" key="3">
    <source>
        <dbReference type="EMBL" id="KAH7028798.1"/>
    </source>
</evidence>
<comment type="caution">
    <text evidence="3">The sequence shown here is derived from an EMBL/GenBank/DDBJ whole genome shotgun (WGS) entry which is preliminary data.</text>
</comment>
<sequence length="361" mass="39483">MSSNHYCPGDYYSESDCESSEIDRESCESYRVSNESDNDSGESDSGRDDQRRRGTRSTVSVQDAAGPTRSFHLHFSPQAHRGQHGGAIHISMGGTGGMVLRSDRSVFGGEIISIDETREDNRHSQPHAVSSDAHYTARSVAHLRPRSTDVPPSQTSLGTVALSSRLVNLRVAKGCRMPDVPDESFMQNEFRRFERQVLLQQTPGLLMSQGPPTGTQAGGVELLVLVELLLLVKLVVLEELVVVVELVTEAGDEDVVSERTKVGETESVAEEKTAAVAVAMILVVVLVVVVVNVEVAVPTTVASTITNTRPKGSAHLCAKAEACLRGVYLRGSWYNVCRDQRTCRRCSDQRRTREGTKHSYE</sequence>
<protein>
    <submittedName>
        <fullName evidence="3">Uncharacterized protein</fullName>
    </submittedName>
</protein>
<accession>A0A9P8Y5G4</accession>
<keyword evidence="2" id="KW-1133">Transmembrane helix</keyword>
<feature type="region of interest" description="Disordered" evidence="1">
    <location>
        <begin position="1"/>
        <end position="69"/>
    </location>
</feature>
<evidence type="ECO:0000313" key="4">
    <source>
        <dbReference type="Proteomes" id="UP000756346"/>
    </source>
</evidence>
<organism evidence="3 4">
    <name type="scientific">Microdochium trichocladiopsis</name>
    <dbReference type="NCBI Taxonomy" id="1682393"/>
    <lineage>
        <taxon>Eukaryota</taxon>
        <taxon>Fungi</taxon>
        <taxon>Dikarya</taxon>
        <taxon>Ascomycota</taxon>
        <taxon>Pezizomycotina</taxon>
        <taxon>Sordariomycetes</taxon>
        <taxon>Xylariomycetidae</taxon>
        <taxon>Xylariales</taxon>
        <taxon>Microdochiaceae</taxon>
        <taxon>Microdochium</taxon>
    </lineage>
</organism>
<dbReference type="GeneID" id="70186374"/>
<dbReference type="EMBL" id="JAGTJQ010000006">
    <property type="protein sequence ID" value="KAH7028798.1"/>
    <property type="molecule type" value="Genomic_DNA"/>
</dbReference>
<name>A0A9P8Y5G4_9PEZI</name>
<proteinExistence type="predicted"/>
<gene>
    <name evidence="3" type="ORF">B0I36DRAFT_349791</name>
</gene>
<reference evidence="3" key="1">
    <citation type="journal article" date="2021" name="Nat. Commun.">
        <title>Genetic determinants of endophytism in the Arabidopsis root mycobiome.</title>
        <authorList>
            <person name="Mesny F."/>
            <person name="Miyauchi S."/>
            <person name="Thiergart T."/>
            <person name="Pickel B."/>
            <person name="Atanasova L."/>
            <person name="Karlsson M."/>
            <person name="Huettel B."/>
            <person name="Barry K.W."/>
            <person name="Haridas S."/>
            <person name="Chen C."/>
            <person name="Bauer D."/>
            <person name="Andreopoulos W."/>
            <person name="Pangilinan J."/>
            <person name="LaButti K."/>
            <person name="Riley R."/>
            <person name="Lipzen A."/>
            <person name="Clum A."/>
            <person name="Drula E."/>
            <person name="Henrissat B."/>
            <person name="Kohler A."/>
            <person name="Grigoriev I.V."/>
            <person name="Martin F.M."/>
            <person name="Hacquard S."/>
        </authorList>
    </citation>
    <scope>NUCLEOTIDE SEQUENCE</scope>
    <source>
        <strain evidence="3">MPI-CAGE-CH-0230</strain>
    </source>
</reference>
<evidence type="ECO:0000256" key="1">
    <source>
        <dbReference type="SAM" id="MobiDB-lite"/>
    </source>
</evidence>
<keyword evidence="2" id="KW-0812">Transmembrane</keyword>